<feature type="binding site" evidence="7 8">
    <location>
        <position position="130"/>
    </location>
    <ligand>
        <name>substrate</name>
    </ligand>
</feature>
<dbReference type="GO" id="GO:0008615">
    <property type="term" value="P:pyridoxine biosynthetic process"/>
    <property type="evidence" value="ECO:0007669"/>
    <property type="project" value="UniProtKB-UniRule"/>
</dbReference>
<comment type="catalytic activity">
    <reaction evidence="7">
        <text>pyridoxine 5'-phosphate + O2 = pyridoxal 5'-phosphate + H2O2</text>
        <dbReference type="Rhea" id="RHEA:15149"/>
        <dbReference type="ChEBI" id="CHEBI:15379"/>
        <dbReference type="ChEBI" id="CHEBI:16240"/>
        <dbReference type="ChEBI" id="CHEBI:58589"/>
        <dbReference type="ChEBI" id="CHEBI:597326"/>
        <dbReference type="EC" id="1.4.3.5"/>
    </reaction>
</comment>
<feature type="domain" description="Pyridoxamine 5'-phosphate oxidase N-terminal" evidence="10">
    <location>
        <begin position="33"/>
        <end position="153"/>
    </location>
</feature>
<comment type="catalytic activity">
    <reaction evidence="7">
        <text>pyridoxamine 5'-phosphate + O2 + H2O = pyridoxal 5'-phosphate + H2O2 + NH4(+)</text>
        <dbReference type="Rhea" id="RHEA:15817"/>
        <dbReference type="ChEBI" id="CHEBI:15377"/>
        <dbReference type="ChEBI" id="CHEBI:15379"/>
        <dbReference type="ChEBI" id="CHEBI:16240"/>
        <dbReference type="ChEBI" id="CHEBI:28938"/>
        <dbReference type="ChEBI" id="CHEBI:58451"/>
        <dbReference type="ChEBI" id="CHEBI:597326"/>
        <dbReference type="EC" id="1.4.3.5"/>
    </reaction>
</comment>
<comment type="caution">
    <text evidence="12">The sequence shown here is derived from an EMBL/GenBank/DDBJ whole genome shotgun (WGS) entry which is preliminary data.</text>
</comment>
<dbReference type="GO" id="GO:0004733">
    <property type="term" value="F:pyridoxamine phosphate oxidase activity"/>
    <property type="evidence" value="ECO:0007669"/>
    <property type="project" value="UniProtKB-UniRule"/>
</dbReference>
<name>A0A399ENH2_9DEIN</name>
<gene>
    <name evidence="7 12" type="primary">pdxH</name>
    <name evidence="12" type="ORF">Mrose_02218</name>
</gene>
<evidence type="ECO:0000313" key="12">
    <source>
        <dbReference type="EMBL" id="RIH85435.1"/>
    </source>
</evidence>
<feature type="binding site" evidence="7 9">
    <location>
        <position position="183"/>
    </location>
    <ligand>
        <name>FMN</name>
        <dbReference type="ChEBI" id="CHEBI:58210"/>
    </ligand>
</feature>
<evidence type="ECO:0000256" key="3">
    <source>
        <dbReference type="ARBA" id="ARBA00022630"/>
    </source>
</evidence>
<dbReference type="UniPathway" id="UPA01068">
    <property type="reaction ID" value="UER00304"/>
</dbReference>
<dbReference type="OrthoDB" id="9780392at2"/>
<dbReference type="Pfam" id="PF10590">
    <property type="entry name" value="PNP_phzG_C"/>
    <property type="match status" value="1"/>
</dbReference>
<proteinExistence type="inferred from homology"/>
<dbReference type="EMBL" id="QWLA01000042">
    <property type="protein sequence ID" value="RIH85435.1"/>
    <property type="molecule type" value="Genomic_DNA"/>
</dbReference>
<feature type="binding site" evidence="7 8">
    <location>
        <begin position="189"/>
        <end position="191"/>
    </location>
    <ligand>
        <name>substrate</name>
    </ligand>
</feature>
<reference evidence="12 13" key="1">
    <citation type="submission" date="2018-08" db="EMBL/GenBank/DDBJ databases">
        <title>Meiothermus roseus NBRC 110900 genome sequencing project.</title>
        <authorList>
            <person name="Da Costa M.S."/>
            <person name="Albuquerque L."/>
            <person name="Raposo P."/>
            <person name="Froufe H.J.C."/>
            <person name="Barroso C.S."/>
            <person name="Egas C."/>
        </authorList>
    </citation>
    <scope>NUCLEOTIDE SEQUENCE [LARGE SCALE GENOMIC DNA]</scope>
    <source>
        <strain evidence="12 13">NBRC 110900</strain>
    </source>
</reference>
<feature type="binding site" evidence="7 9">
    <location>
        <begin position="139"/>
        <end position="140"/>
    </location>
    <ligand>
        <name>FMN</name>
        <dbReference type="ChEBI" id="CHEBI:58210"/>
    </ligand>
</feature>
<comment type="pathway">
    <text evidence="7">Cofactor metabolism; pyridoxal 5'-phosphate salvage; pyridoxal 5'-phosphate from pyridoxamine 5'-phosphate: step 1/1.</text>
</comment>
<dbReference type="AlphaFoldDB" id="A0A399ENH2"/>
<dbReference type="PROSITE" id="PS01064">
    <property type="entry name" value="PYRIDOX_OXIDASE"/>
    <property type="match status" value="1"/>
</dbReference>
<evidence type="ECO:0000256" key="4">
    <source>
        <dbReference type="ARBA" id="ARBA00022643"/>
    </source>
</evidence>
<keyword evidence="4 7" id="KW-0288">FMN</keyword>
<dbReference type="InterPro" id="IPR012349">
    <property type="entry name" value="Split_barrel_FMN-bd"/>
</dbReference>
<protein>
    <recommendedName>
        <fullName evidence="7">Pyridoxine/pyridoxamine 5'-phosphate oxidase</fullName>
        <ecNumber evidence="7">1.4.3.5</ecNumber>
    </recommendedName>
    <alternativeName>
        <fullName evidence="7">PNP/PMP oxidase</fullName>
        <shortName evidence="7">PNPOx</shortName>
    </alternativeName>
    <alternativeName>
        <fullName evidence="7">Pyridoxal 5'-phosphate synthase</fullName>
    </alternativeName>
</protein>
<evidence type="ECO:0000256" key="9">
    <source>
        <dbReference type="PIRSR" id="PIRSR000190-2"/>
    </source>
</evidence>
<feature type="binding site" evidence="7 8">
    <location>
        <position position="122"/>
    </location>
    <ligand>
        <name>substrate</name>
    </ligand>
</feature>
<keyword evidence="13" id="KW-1185">Reference proteome</keyword>
<comment type="subunit">
    <text evidence="2 7">Homodimer.</text>
</comment>
<dbReference type="EC" id="1.4.3.5" evidence="7"/>
<evidence type="ECO:0000259" key="11">
    <source>
        <dbReference type="Pfam" id="PF10590"/>
    </source>
</evidence>
<evidence type="ECO:0000313" key="13">
    <source>
        <dbReference type="Proteomes" id="UP000265341"/>
    </source>
</evidence>
<feature type="binding site" evidence="7 8">
    <location>
        <position position="65"/>
    </location>
    <ligand>
        <name>substrate</name>
    </ligand>
</feature>
<evidence type="ECO:0000256" key="8">
    <source>
        <dbReference type="PIRSR" id="PIRSR000190-1"/>
    </source>
</evidence>
<evidence type="ECO:0000256" key="1">
    <source>
        <dbReference type="ARBA" id="ARBA00007301"/>
    </source>
</evidence>
<dbReference type="InterPro" id="IPR019740">
    <property type="entry name" value="Pyridox_Oxase_CS"/>
</dbReference>
<dbReference type="HAMAP" id="MF_01629">
    <property type="entry name" value="PdxH"/>
    <property type="match status" value="1"/>
</dbReference>
<dbReference type="FunFam" id="2.30.110.10:FF:000020">
    <property type="entry name" value="PNPO isoform 11"/>
    <property type="match status" value="1"/>
</dbReference>
<evidence type="ECO:0000259" key="10">
    <source>
        <dbReference type="Pfam" id="PF01243"/>
    </source>
</evidence>
<comment type="pathway">
    <text evidence="7">Cofactor metabolism; pyridoxal 5'-phosphate salvage; pyridoxal 5'-phosphate from pyridoxine 5'-phosphate: step 1/1.</text>
</comment>
<keyword evidence="3 7" id="KW-0285">Flavoprotein</keyword>
<dbReference type="Gene3D" id="2.30.110.10">
    <property type="entry name" value="Electron Transport, Fmn-binding Protein, Chain A"/>
    <property type="match status" value="1"/>
</dbReference>
<feature type="binding site" evidence="7 9">
    <location>
        <position position="193"/>
    </location>
    <ligand>
        <name>FMN</name>
        <dbReference type="ChEBI" id="CHEBI:58210"/>
    </ligand>
</feature>
<sequence length="211" mass="24864">MDIEKLRYEYTKGSLELSDLSPDPLTQFSHWLEAALNAHLKEPHGMTLSTVGPDGRPSSRVVLLRGYSPAGFVFYTNYRSRKGRELEHNPYAALGFWWPELERQIRIEGRVRRLEPELSDAYFASRPYESQAGSACSPQSEPIPSREWLLERIAALKRQYPERIPRPEHWGGYRLEPDYFEFWQGRTNRLHDRFAYRLQPDQSWRIERLAP</sequence>
<keyword evidence="6 7" id="KW-0664">Pyridoxine biosynthesis</keyword>
<evidence type="ECO:0000256" key="5">
    <source>
        <dbReference type="ARBA" id="ARBA00023002"/>
    </source>
</evidence>
<evidence type="ECO:0000256" key="7">
    <source>
        <dbReference type="HAMAP-Rule" id="MF_01629"/>
    </source>
</evidence>
<organism evidence="12 13">
    <name type="scientific">Calidithermus roseus</name>
    <dbReference type="NCBI Taxonomy" id="1644118"/>
    <lineage>
        <taxon>Bacteria</taxon>
        <taxon>Thermotogati</taxon>
        <taxon>Deinococcota</taxon>
        <taxon>Deinococci</taxon>
        <taxon>Thermales</taxon>
        <taxon>Thermaceae</taxon>
        <taxon>Calidithermus</taxon>
    </lineage>
</organism>
<dbReference type="SUPFAM" id="SSF50475">
    <property type="entry name" value="FMN-binding split barrel"/>
    <property type="match status" value="1"/>
</dbReference>
<keyword evidence="5 7" id="KW-0560">Oxidoreductase</keyword>
<comment type="cofactor">
    <cofactor evidence="7 9">
        <name>FMN</name>
        <dbReference type="ChEBI" id="CHEBI:58210"/>
    </cofactor>
    <text evidence="7 9">Binds 1 FMN per subunit.</text>
</comment>
<dbReference type="PANTHER" id="PTHR10851:SF0">
    <property type="entry name" value="PYRIDOXINE-5'-PHOSPHATE OXIDASE"/>
    <property type="match status" value="1"/>
</dbReference>
<dbReference type="InterPro" id="IPR011576">
    <property type="entry name" value="Pyridox_Oxase_N"/>
</dbReference>
<evidence type="ECO:0000256" key="2">
    <source>
        <dbReference type="ARBA" id="ARBA00011738"/>
    </source>
</evidence>
<feature type="binding site" evidence="7 9">
    <location>
        <position position="82"/>
    </location>
    <ligand>
        <name>FMN</name>
        <dbReference type="ChEBI" id="CHEBI:58210"/>
    </ligand>
</feature>
<feature type="binding site" evidence="8">
    <location>
        <begin position="7"/>
        <end position="10"/>
    </location>
    <ligand>
        <name>substrate</name>
    </ligand>
</feature>
<feature type="binding site" evidence="7 9">
    <location>
        <position position="81"/>
    </location>
    <ligand>
        <name>FMN</name>
        <dbReference type="ChEBI" id="CHEBI:58210"/>
    </ligand>
</feature>
<dbReference type="Pfam" id="PF01243">
    <property type="entry name" value="PNPOx_N"/>
    <property type="match status" value="1"/>
</dbReference>
<feature type="binding site" evidence="7 8">
    <location>
        <position position="126"/>
    </location>
    <ligand>
        <name>substrate</name>
    </ligand>
</feature>
<feature type="binding site" evidence="7 9">
    <location>
        <position position="104"/>
    </location>
    <ligand>
        <name>FMN</name>
        <dbReference type="ChEBI" id="CHEBI:58210"/>
    </ligand>
</feature>
<feature type="binding site" evidence="7">
    <location>
        <begin position="60"/>
        <end position="65"/>
    </location>
    <ligand>
        <name>FMN</name>
        <dbReference type="ChEBI" id="CHEBI:58210"/>
    </ligand>
</feature>
<feature type="binding site" evidence="7 9">
    <location>
        <begin position="75"/>
        <end position="76"/>
    </location>
    <ligand>
        <name>FMN</name>
        <dbReference type="ChEBI" id="CHEBI:58210"/>
    </ligand>
</feature>
<dbReference type="NCBIfam" id="NF004231">
    <property type="entry name" value="PRK05679.1"/>
    <property type="match status" value="1"/>
</dbReference>
<dbReference type="RefSeq" id="WP_119278257.1">
    <property type="nucleotide sequence ID" value="NZ_QWLA01000042.1"/>
</dbReference>
<dbReference type="NCBIfam" id="TIGR00558">
    <property type="entry name" value="pdxH"/>
    <property type="match status" value="1"/>
</dbReference>
<comment type="function">
    <text evidence="7">Catalyzes the oxidation of either pyridoxine 5'-phosphate (PNP) or pyridoxamine 5'-phosphate (PMP) into pyridoxal 5'-phosphate (PLP).</text>
</comment>
<dbReference type="InterPro" id="IPR019576">
    <property type="entry name" value="Pyridoxamine_oxidase_dimer_C"/>
</dbReference>
<accession>A0A399ENH2</accession>
<feature type="domain" description="Pyridoxine 5'-phosphate oxidase dimerisation C-terminal" evidence="11">
    <location>
        <begin position="170"/>
        <end position="211"/>
    </location>
</feature>
<dbReference type="PANTHER" id="PTHR10851">
    <property type="entry name" value="PYRIDOXINE-5-PHOSPHATE OXIDASE"/>
    <property type="match status" value="1"/>
</dbReference>
<dbReference type="GO" id="GO:0010181">
    <property type="term" value="F:FMN binding"/>
    <property type="evidence" value="ECO:0007669"/>
    <property type="project" value="UniProtKB-UniRule"/>
</dbReference>
<dbReference type="Proteomes" id="UP000265341">
    <property type="component" value="Unassembled WGS sequence"/>
</dbReference>
<comment type="similarity">
    <text evidence="1 7">Belongs to the pyridoxamine 5'-phosphate oxidase family.</text>
</comment>
<dbReference type="PIRSF" id="PIRSF000190">
    <property type="entry name" value="Pyd_amn-ph_oxd"/>
    <property type="match status" value="1"/>
</dbReference>
<evidence type="ECO:0000256" key="6">
    <source>
        <dbReference type="ARBA" id="ARBA00023096"/>
    </source>
</evidence>
<dbReference type="InterPro" id="IPR000659">
    <property type="entry name" value="Pyridox_Oxase"/>
</dbReference>